<comment type="subcellular location">
    <subcellularLocation>
        <location evidence="2">Nucleus</location>
    </subcellularLocation>
</comment>
<evidence type="ECO:0000256" key="3">
    <source>
        <dbReference type="ARBA" id="ARBA00007335"/>
    </source>
</evidence>
<protein>
    <recommendedName>
        <fullName evidence="4">Histone transcription regulator 3 homolog</fullName>
    </recommendedName>
</protein>
<feature type="compositionally biased region" description="Basic and acidic residues" evidence="6">
    <location>
        <begin position="374"/>
        <end position="394"/>
    </location>
</feature>
<feature type="compositionally biased region" description="Polar residues" evidence="6">
    <location>
        <begin position="395"/>
        <end position="407"/>
    </location>
</feature>
<keyword evidence="5" id="KW-0539">Nucleus</keyword>
<feature type="region of interest" description="Disordered" evidence="6">
    <location>
        <begin position="329"/>
        <end position="355"/>
    </location>
</feature>
<proteinExistence type="inferred from homology"/>
<dbReference type="InterPro" id="IPR033053">
    <property type="entry name" value="Hir3/CABIN1"/>
</dbReference>
<dbReference type="GeneID" id="25277234"/>
<name>A0A072PN22_9EURO</name>
<comment type="caution">
    <text evidence="7">The sequence shown here is derived from an EMBL/GenBank/DDBJ whole genome shotgun (WGS) entry which is preliminary data.</text>
</comment>
<comment type="similarity">
    <text evidence="3">Belongs to the HIR3 family.</text>
</comment>
<dbReference type="OrthoDB" id="77564at2759"/>
<organism evidence="7 8">
    <name type="scientific">Exophiala aquamarina CBS 119918</name>
    <dbReference type="NCBI Taxonomy" id="1182545"/>
    <lineage>
        <taxon>Eukaryota</taxon>
        <taxon>Fungi</taxon>
        <taxon>Dikarya</taxon>
        <taxon>Ascomycota</taxon>
        <taxon>Pezizomycotina</taxon>
        <taxon>Eurotiomycetes</taxon>
        <taxon>Chaetothyriomycetidae</taxon>
        <taxon>Chaetothyriales</taxon>
        <taxon>Herpotrichiellaceae</taxon>
        <taxon>Exophiala</taxon>
    </lineage>
</organism>
<dbReference type="GO" id="GO:0006325">
    <property type="term" value="P:chromatin organization"/>
    <property type="evidence" value="ECO:0007669"/>
    <property type="project" value="InterPro"/>
</dbReference>
<accession>A0A072PN22</accession>
<feature type="compositionally biased region" description="Acidic residues" evidence="6">
    <location>
        <begin position="1888"/>
        <end position="1904"/>
    </location>
</feature>
<dbReference type="STRING" id="1182545.A0A072PN22"/>
<evidence type="ECO:0000256" key="2">
    <source>
        <dbReference type="ARBA" id="ARBA00004123"/>
    </source>
</evidence>
<dbReference type="VEuPathDB" id="FungiDB:A1O9_02289"/>
<evidence type="ECO:0000256" key="1">
    <source>
        <dbReference type="ARBA" id="ARBA00002687"/>
    </source>
</evidence>
<evidence type="ECO:0000256" key="4">
    <source>
        <dbReference type="ARBA" id="ARBA00014848"/>
    </source>
</evidence>
<feature type="compositionally biased region" description="Polar residues" evidence="6">
    <location>
        <begin position="346"/>
        <end position="355"/>
    </location>
</feature>
<feature type="compositionally biased region" description="Basic and acidic residues" evidence="6">
    <location>
        <begin position="1905"/>
        <end position="1923"/>
    </location>
</feature>
<dbReference type="PANTHER" id="PTHR15502">
    <property type="entry name" value="CALCINEURIN-BINDING PROTEIN CABIN 1-RELATED"/>
    <property type="match status" value="1"/>
</dbReference>
<evidence type="ECO:0000256" key="5">
    <source>
        <dbReference type="ARBA" id="ARBA00023242"/>
    </source>
</evidence>
<evidence type="ECO:0000256" key="6">
    <source>
        <dbReference type="SAM" id="MobiDB-lite"/>
    </source>
</evidence>
<dbReference type="EMBL" id="AMGV01000002">
    <property type="protein sequence ID" value="KEF60728.1"/>
    <property type="molecule type" value="Genomic_DNA"/>
</dbReference>
<dbReference type="HOGENOM" id="CLU_001419_0_0_1"/>
<gene>
    <name evidence="7" type="ORF">A1O9_02289</name>
</gene>
<sequence>MSSFTALNVELEDTVEEEVDDTKEIQLEEAFKLYQNALKLHSQGSDFFQEARDAYKELLQSDVFKYPEVVSDFAHDELDEEVSASAAHHDTGALALLPSNATESSASSIPQLLYLAFKNRGQFILDVARHQLSDKHGPRVDLCRYYAKACTESIGDFAKALERDDTDLDLWKKSARVAEVLLSTQRITRFCLESVLAGDDDDTSQAIDLSGLDEAFAAGELEEVVNLLEDDLTRLGKPEKRPRSQLLMALRRTNDPYPYLPKRTSRLEYVDDRYRPLSFGGGQVRLKITSGDLNSLGEVINQTIQAVHGGDVSFNAATSVHVELPEGLVVHQDRDMPDSRDISPSHDPTSVSQNLPSSVSIALVNGNQVYESPSGEKEPPSERNAQHQDTRSENAENTIEVATQVLSTADELRNSVPPTSSGEPGSRKRSTAVAGNEEPEGRTKSKRLRARESMADLAAQEDEATHDDPQYFLDQLAFFEQTDQAMFDVVNSMLAKIDLQFYLSTEEAKQAFWQSSTNGTHHKLASDTSREDLILLADLRTALLNWTDEKGHAIISGHGHHDFAEKSTGMSLFLQHSRPTLAKGMQPATNGDDSELIAVADLINAQPSNIYDATLIWLSSLLISNKDDRSSKSLYLRQPWSTQLRHTLNSMLCIAHAQIYETLRQCYFALEGADRATSSDHVADVQALFGFVQSWFELHLDHHSAIMSPSSDVPESARSSSETKLLQSASLANDVMHLHLGMSGRPELDDPLIVRFIWASAICATLSQDVDKAHVLLCLQDLKALLQKSSLEVIHLPNSTAMPVISTLAIDQEVSRLSTLDFFTNVFDTDNSNPVAVIEKLEPILEPRSILGVDERPESSRSDQRVPQMERLIQFLEAGDASLKLFLWRRLQNAYIAISYTPKVISCLLRAIETSVHELFTTRHLDSEFDARQTSMLKWLRDTDELMVRLLPKALSDNSAFECVDDAHLRSSLKAVTSLTRILHGFVIYEDSVRVGQTAPPQLRGAASSKLFEKSKDRLREMLVRTCLVQYLLLKEATVQHPSSFGRAADDLAEYLSTVHNCIGIRQYCKYANKAFVKLVKAELCTLSTQQDYTTDMTQVFFDLYQLRFTSGVGDTNHGCPTENLDRKTAWSLVPTIMTYAAKYNIKDLAKGELRTTIDKIQSALGAVKSLPPLMYNKRIISSYLKSPIKSDDLYRCIRGLGDLPTRHAESDTEIAARNGWYFLLGHMSLAKYKSIKRVSPTPTDDLDTAASLFRQDLDHNINKWETWYRLAQVYEAKIEDDLIWNSTKLNDSRGDIALLERQAIHSYVMATAIAMRLPETVPDDALKIENMLAEFATRLYASSRPPLNMEAFRTDKHMRHMSSRIDMTMSKQAYHPPVGSYALWKFAAYLLSRKFSEKPKHWTTHYTRCKCLWKMFTSPENRTRRRPVTAEEVVEAITEAIEALPKKEKSNEPILEPHFKLVSIVHKLVTRRAISYTQGEEYLQATRYAQGIHLSEYEDGAGPEWVPYMLDILKKLGNADKSNWHHRIIDRAAHVIYDESPGIAGALGAKHQFTQQIFTKTMTIQVWKPENERPGRHYVYTGRYVAFFVHVLEQLNDRMNLDQLVRRIRRKTTDFLDHTKVWEAVTTVYVRLLRRHGKIPDGRERALFDGMNHEEFTKKSEKMEAWALDPDTTSVFLDIMRDGIDLKRLNNSLMKGPLIDDLIGDAYACLYEEFVAQLPPEEQPPAQPAPFPQGTFINMTADLAPSNDGDTERGRLNTVLRAQGDGTAELPLALSVSAPIGLGLQGSSKPLPGGSGQAMPEVPRVPGKPGRTKTVTRREIQRKAEAAIAKPPPIKTPILSKRPNIEVVLRDDQADSSPINPKEGDAKERTYDSRASSRRGSMRDSADGENDTGSELSDLDDLDDEKKQLFSELERANERAEDADGDEGGDDGEDDGGDDGGDEGADDDGQNDSLDEQNNDDEEMEDPEDEADGEVDGEGEGEGEMEIQDSQENLAGDSPEDEQEEFHEAREQND</sequence>
<keyword evidence="8" id="KW-1185">Reference proteome</keyword>
<feature type="compositionally biased region" description="Acidic residues" evidence="6">
    <location>
        <begin position="1924"/>
        <end position="1990"/>
    </location>
</feature>
<reference evidence="7 8" key="1">
    <citation type="submission" date="2013-03" db="EMBL/GenBank/DDBJ databases">
        <title>The Genome Sequence of Exophiala aquamarina CBS 119918.</title>
        <authorList>
            <consortium name="The Broad Institute Genomics Platform"/>
            <person name="Cuomo C."/>
            <person name="de Hoog S."/>
            <person name="Gorbushina A."/>
            <person name="Walker B."/>
            <person name="Young S.K."/>
            <person name="Zeng Q."/>
            <person name="Gargeya S."/>
            <person name="Fitzgerald M."/>
            <person name="Haas B."/>
            <person name="Abouelleil A."/>
            <person name="Allen A.W."/>
            <person name="Alvarado L."/>
            <person name="Arachchi H.M."/>
            <person name="Berlin A.M."/>
            <person name="Chapman S.B."/>
            <person name="Gainer-Dewar J."/>
            <person name="Goldberg J."/>
            <person name="Griggs A."/>
            <person name="Gujja S."/>
            <person name="Hansen M."/>
            <person name="Howarth C."/>
            <person name="Imamovic A."/>
            <person name="Ireland A."/>
            <person name="Larimer J."/>
            <person name="McCowan C."/>
            <person name="Murphy C."/>
            <person name="Pearson M."/>
            <person name="Poon T.W."/>
            <person name="Priest M."/>
            <person name="Roberts A."/>
            <person name="Saif S."/>
            <person name="Shea T."/>
            <person name="Sisk P."/>
            <person name="Sykes S."/>
            <person name="Wortman J."/>
            <person name="Nusbaum C."/>
            <person name="Birren B."/>
        </authorList>
    </citation>
    <scope>NUCLEOTIDE SEQUENCE [LARGE SCALE GENOMIC DNA]</scope>
    <source>
        <strain evidence="7 8">CBS 119918</strain>
    </source>
</reference>
<dbReference type="GO" id="GO:0000417">
    <property type="term" value="C:HIR complex"/>
    <property type="evidence" value="ECO:0007669"/>
    <property type="project" value="TreeGrafter"/>
</dbReference>
<feature type="region of interest" description="Disordered" evidence="6">
    <location>
        <begin position="370"/>
        <end position="454"/>
    </location>
</feature>
<feature type="compositionally biased region" description="Basic and acidic residues" evidence="6">
    <location>
        <begin position="1863"/>
        <end position="1873"/>
    </location>
</feature>
<dbReference type="GO" id="GO:0031491">
    <property type="term" value="F:nucleosome binding"/>
    <property type="evidence" value="ECO:0007669"/>
    <property type="project" value="TreeGrafter"/>
</dbReference>
<feature type="compositionally biased region" description="Basic and acidic residues" evidence="6">
    <location>
        <begin position="331"/>
        <end position="344"/>
    </location>
</feature>
<evidence type="ECO:0000313" key="8">
    <source>
        <dbReference type="Proteomes" id="UP000027920"/>
    </source>
</evidence>
<dbReference type="PANTHER" id="PTHR15502:SF7">
    <property type="entry name" value="CALCINEURIN-BINDING PROTEIN CABIN-1"/>
    <property type="match status" value="1"/>
</dbReference>
<feature type="region of interest" description="Disordered" evidence="6">
    <location>
        <begin position="1786"/>
        <end position="2015"/>
    </location>
</feature>
<comment type="function">
    <text evidence="1">Has a role in a nucleosome assembly pathway that is required for the integrity of heterochromatin and proper chromosome segregation.</text>
</comment>
<evidence type="ECO:0000313" key="7">
    <source>
        <dbReference type="EMBL" id="KEF60728.1"/>
    </source>
</evidence>
<feature type="compositionally biased region" description="Basic and acidic residues" evidence="6">
    <location>
        <begin position="1817"/>
        <end position="1826"/>
    </location>
</feature>
<dbReference type="Proteomes" id="UP000027920">
    <property type="component" value="Unassembled WGS sequence"/>
</dbReference>
<dbReference type="RefSeq" id="XP_013263318.1">
    <property type="nucleotide sequence ID" value="XM_013407864.1"/>
</dbReference>
<dbReference type="GO" id="GO:0005634">
    <property type="term" value="C:nucleus"/>
    <property type="evidence" value="ECO:0007669"/>
    <property type="project" value="UniProtKB-SubCell"/>
</dbReference>